<protein>
    <submittedName>
        <fullName evidence="2">G3636 protein</fullName>
    </submittedName>
</protein>
<dbReference type="CDD" id="cd20251">
    <property type="entry name" value="Complex1_LYR_SF"/>
    <property type="match status" value="1"/>
</dbReference>
<accession>A0ABP1FNA5</accession>
<dbReference type="EMBL" id="CAXHTA020000005">
    <property type="protein sequence ID" value="CAL5221446.1"/>
    <property type="molecule type" value="Genomic_DNA"/>
</dbReference>
<dbReference type="Proteomes" id="UP001497392">
    <property type="component" value="Unassembled WGS sequence"/>
</dbReference>
<reference evidence="2 3" key="1">
    <citation type="submission" date="2024-06" db="EMBL/GenBank/DDBJ databases">
        <authorList>
            <person name="Kraege A."/>
            <person name="Thomma B."/>
        </authorList>
    </citation>
    <scope>NUCLEOTIDE SEQUENCE [LARGE SCALE GENOMIC DNA]</scope>
</reference>
<dbReference type="InterPro" id="IPR008011">
    <property type="entry name" value="Complex1_LYR_dom"/>
</dbReference>
<sequence length="84" mass="9553">MSELNLPLLYRHILRAAQRFPSIKRDSIVQEIKAEFAANKGLTAEKEVTEKRQLAVSSLRQLEEYIGISHDESQIYLRGPANTA</sequence>
<comment type="caution">
    <text evidence="2">The sequence shown here is derived from an EMBL/GenBank/DDBJ whole genome shotgun (WGS) entry which is preliminary data.</text>
</comment>
<dbReference type="Pfam" id="PF05347">
    <property type="entry name" value="Complex1_LYR"/>
    <property type="match status" value="1"/>
</dbReference>
<feature type="domain" description="Complex 1 LYR protein" evidence="1">
    <location>
        <begin position="9"/>
        <end position="55"/>
    </location>
</feature>
<organism evidence="2 3">
    <name type="scientific">Coccomyxa viridis</name>
    <dbReference type="NCBI Taxonomy" id="1274662"/>
    <lineage>
        <taxon>Eukaryota</taxon>
        <taxon>Viridiplantae</taxon>
        <taxon>Chlorophyta</taxon>
        <taxon>core chlorophytes</taxon>
        <taxon>Trebouxiophyceae</taxon>
        <taxon>Trebouxiophyceae incertae sedis</taxon>
        <taxon>Coccomyxaceae</taxon>
        <taxon>Coccomyxa</taxon>
    </lineage>
</organism>
<evidence type="ECO:0000313" key="3">
    <source>
        <dbReference type="Proteomes" id="UP001497392"/>
    </source>
</evidence>
<evidence type="ECO:0000259" key="1">
    <source>
        <dbReference type="Pfam" id="PF05347"/>
    </source>
</evidence>
<evidence type="ECO:0000313" key="2">
    <source>
        <dbReference type="EMBL" id="CAL5221446.1"/>
    </source>
</evidence>
<gene>
    <name evidence="2" type="primary">g3636</name>
    <name evidence="2" type="ORF">VP750_LOCUS3105</name>
</gene>
<proteinExistence type="predicted"/>
<name>A0ABP1FNA5_9CHLO</name>
<keyword evidence="3" id="KW-1185">Reference proteome</keyword>